<dbReference type="PANTHER" id="PTHR13285:SF18">
    <property type="entry name" value="PROTEIN-CYSTEINE N-PALMITOYLTRANSFERASE RASP"/>
    <property type="match status" value="1"/>
</dbReference>
<proteinExistence type="inferred from homology"/>
<dbReference type="InterPro" id="IPR024194">
    <property type="entry name" value="Ac/AlaTfrase_AlgI/DltB"/>
</dbReference>
<feature type="transmembrane region" description="Helical" evidence="8">
    <location>
        <begin position="416"/>
        <end position="437"/>
    </location>
</feature>
<reference evidence="9" key="1">
    <citation type="submission" date="2021-12" db="EMBL/GenBank/DDBJ databases">
        <authorList>
            <person name="Rodrigo-Torres L."/>
            <person name="Arahal R. D."/>
            <person name="Lucena T."/>
        </authorList>
    </citation>
    <scope>NUCLEOTIDE SEQUENCE</scope>
    <source>
        <strain evidence="9">CECT 8858</strain>
    </source>
</reference>
<dbReference type="InterPro" id="IPR028362">
    <property type="entry name" value="AlgI"/>
</dbReference>
<dbReference type="Pfam" id="PF03062">
    <property type="entry name" value="MBOAT"/>
    <property type="match status" value="1"/>
</dbReference>
<evidence type="ECO:0000313" key="10">
    <source>
        <dbReference type="Proteomes" id="UP000837932"/>
    </source>
</evidence>
<evidence type="ECO:0000256" key="5">
    <source>
        <dbReference type="ARBA" id="ARBA00022989"/>
    </source>
</evidence>
<evidence type="ECO:0000256" key="7">
    <source>
        <dbReference type="PIRNR" id="PIRNR016636"/>
    </source>
</evidence>
<evidence type="ECO:0000256" key="2">
    <source>
        <dbReference type="ARBA" id="ARBA00010323"/>
    </source>
</evidence>
<dbReference type="InterPro" id="IPR051085">
    <property type="entry name" value="MB_O-acyltransferase"/>
</dbReference>
<evidence type="ECO:0000256" key="8">
    <source>
        <dbReference type="SAM" id="Phobius"/>
    </source>
</evidence>
<keyword evidence="7 9" id="KW-0808">Transferase</keyword>
<dbReference type="PANTHER" id="PTHR13285">
    <property type="entry name" value="ACYLTRANSFERASE"/>
    <property type="match status" value="1"/>
</dbReference>
<feature type="transmembrane region" description="Helical" evidence="8">
    <location>
        <begin position="76"/>
        <end position="101"/>
    </location>
</feature>
<feature type="transmembrane region" description="Helical" evidence="8">
    <location>
        <begin position="457"/>
        <end position="476"/>
    </location>
</feature>
<comment type="subcellular location">
    <subcellularLocation>
        <location evidence="1">Cell membrane</location>
        <topology evidence="1">Multi-pass membrane protein</topology>
    </subcellularLocation>
</comment>
<dbReference type="Proteomes" id="UP000837932">
    <property type="component" value="Unassembled WGS sequence"/>
</dbReference>
<keyword evidence="10" id="KW-1185">Reference proteome</keyword>
<comment type="caution">
    <text evidence="9">The sequence shown here is derived from an EMBL/GenBank/DDBJ whole genome shotgun (WGS) entry which is preliminary data.</text>
</comment>
<gene>
    <name evidence="9" type="primary">patA_2</name>
    <name evidence="9" type="ORF">EMA8858_01427</name>
</gene>
<comment type="similarity">
    <text evidence="2 7">Belongs to the membrane-bound acyltransferase family.</text>
</comment>
<accession>A0ABM9ANH0</accession>
<evidence type="ECO:0000256" key="1">
    <source>
        <dbReference type="ARBA" id="ARBA00004651"/>
    </source>
</evidence>
<keyword evidence="7 9" id="KW-0012">Acyltransferase</keyword>
<dbReference type="RefSeq" id="WP_238805808.1">
    <property type="nucleotide sequence ID" value="NZ_CAKLPY010000001.1"/>
</dbReference>
<evidence type="ECO:0000256" key="6">
    <source>
        <dbReference type="ARBA" id="ARBA00023136"/>
    </source>
</evidence>
<keyword evidence="5 8" id="KW-1133">Transmembrane helix</keyword>
<feature type="transmembrane region" description="Helical" evidence="8">
    <location>
        <begin position="6"/>
        <end position="22"/>
    </location>
</feature>
<evidence type="ECO:0000313" key="9">
    <source>
        <dbReference type="EMBL" id="CAH0995306.1"/>
    </source>
</evidence>
<feature type="transmembrane region" description="Helical" evidence="8">
    <location>
        <begin position="48"/>
        <end position="64"/>
    </location>
</feature>
<protein>
    <submittedName>
        <fullName evidence="9">Peptidoglycan O-acetyltransferase</fullName>
        <ecNumber evidence="9">2.3.1.-</ecNumber>
    </submittedName>
</protein>
<feature type="transmembrane region" description="Helical" evidence="8">
    <location>
        <begin position="323"/>
        <end position="339"/>
    </location>
</feature>
<evidence type="ECO:0000256" key="3">
    <source>
        <dbReference type="ARBA" id="ARBA00022475"/>
    </source>
</evidence>
<keyword evidence="4 8" id="KW-0812">Transmembrane</keyword>
<dbReference type="PIRSF" id="PIRSF500217">
    <property type="entry name" value="AlgI"/>
    <property type="match status" value="1"/>
</dbReference>
<dbReference type="InterPro" id="IPR004299">
    <property type="entry name" value="MBOAT_fam"/>
</dbReference>
<keyword evidence="6 7" id="KW-0472">Membrane</keyword>
<dbReference type="GO" id="GO:0016746">
    <property type="term" value="F:acyltransferase activity"/>
    <property type="evidence" value="ECO:0007669"/>
    <property type="project" value="UniProtKB-KW"/>
</dbReference>
<organism evidence="9 10">
    <name type="scientific">Emticicia aquatica</name>
    <dbReference type="NCBI Taxonomy" id="1681835"/>
    <lineage>
        <taxon>Bacteria</taxon>
        <taxon>Pseudomonadati</taxon>
        <taxon>Bacteroidota</taxon>
        <taxon>Cytophagia</taxon>
        <taxon>Cytophagales</taxon>
        <taxon>Leadbetterellaceae</taxon>
        <taxon>Emticicia</taxon>
    </lineage>
</organism>
<evidence type="ECO:0000256" key="4">
    <source>
        <dbReference type="ARBA" id="ARBA00022692"/>
    </source>
</evidence>
<dbReference type="EMBL" id="CAKLPY010000001">
    <property type="protein sequence ID" value="CAH0995306.1"/>
    <property type="molecule type" value="Genomic_DNA"/>
</dbReference>
<keyword evidence="3 7" id="KW-1003">Cell membrane</keyword>
<feature type="transmembrane region" description="Helical" evidence="8">
    <location>
        <begin position="359"/>
        <end position="379"/>
    </location>
</feature>
<sequence>MLFNSIEFVFFFPVVTIIYFLLQHKHRWWWLLVSSCVFYMTFKPEYLLILGFTIIVDYYAGILIEKSEGKRRRWFLIMSLVANIGVLAFFKYTNFVIVALAQGDIAHYKILDFVLPIGLSFHTFQAMSYTIEVFRGNQKAEKHFGLYALYVMFYPQLVAGPIERPQNVLPQFYQVQTFDYQRVTSGLKLMAWGLFKKVVIADRLALFVNKVYDTPTQYEGVPIIVATFFFSFQIYCDFSGYSDIALGTAEVMGFKLMKNFDRPYFSKSISEFWRRWHISLSTWFRDYLYIPLGGNRVGVYRRYFNLFFVFTMSGLWHGANWNYIIWGALHGLYLIGAVVTQKPRSFINEKLQLTKFPFVFKTIQISITFVLVAFAWIFFRASYLEMSWCWHLVSHLFTNLPTFSELLNFDYVSQNVFLGFTIFEFCLAVGLIIFMEIVHYIQRDKSIRQLIATKSPVIRWAVYYVFIMLFFILGVFDKPAQFIYFQF</sequence>
<name>A0ABM9ANH0_9BACT</name>
<dbReference type="EC" id="2.3.1.-" evidence="9"/>
<dbReference type="PIRSF" id="PIRSF016636">
    <property type="entry name" value="AlgI_DltB"/>
    <property type="match status" value="1"/>
</dbReference>